<organism evidence="1 2">
    <name type="scientific">Hypoxylon rubiginosum</name>
    <dbReference type="NCBI Taxonomy" id="110542"/>
    <lineage>
        <taxon>Eukaryota</taxon>
        <taxon>Fungi</taxon>
        <taxon>Dikarya</taxon>
        <taxon>Ascomycota</taxon>
        <taxon>Pezizomycotina</taxon>
        <taxon>Sordariomycetes</taxon>
        <taxon>Xylariomycetidae</taxon>
        <taxon>Xylariales</taxon>
        <taxon>Hypoxylaceae</taxon>
        <taxon>Hypoxylon</taxon>
    </lineage>
</organism>
<accession>A0ACB9ZG37</accession>
<sequence length="572" mass="63315">MDWNAQEVDGVRIAVEGCGHGTLDAIYAAAAASCKARGWDDIDLLIIGGDFQSARNAADLSVMSVPAKYRQLADFPAYYSGEKTAPYLTIFIAGNHEASSYLWELYYGGWVAPNIYYMGAANVLRFGPLRIAGMGGIWKGFDYRKPHHERLPFSQDDIKSFYHVRQIDVHKLLLLREQVDIGLSHDWPRAIENHGNAAALWKMKPDFKQESIDGSLGNPAAGYVMDRLRPAYWFSAHMHCRFAAIKDYKVSQSNIESLADGEAKQEENQVAALKAEGPSVNPDEIDLDMDDNDVDQPEADQPPADDEIVKLSSTKSPLPSSNDIPTGQVPEELRAQLPASFAKPARREPKQPKINPGQPVPPTITNTTTRFLALDKCLPKRKFLQLFSAVPVDPAHLTAFPPSTNSKQRYRLQYDPEWLAITRVFSKYLTIGDRTAQAQAPPDLGEDAYAPIVNVERAWVEEHLVRGNKLDVPENFAVTAPPHRPGVDPESVPYQPDEYTNPQTAAFCELVGVPNLWDATPEEREERKKQGPPPVEERSYGRGGGSRGGRGRGRGRGGRGGGRGGHRGGWNR</sequence>
<evidence type="ECO:0000313" key="2">
    <source>
        <dbReference type="Proteomes" id="UP001497700"/>
    </source>
</evidence>
<dbReference type="EMBL" id="MU393423">
    <property type="protein sequence ID" value="KAI4870556.1"/>
    <property type="molecule type" value="Genomic_DNA"/>
</dbReference>
<comment type="caution">
    <text evidence="1">The sequence shown here is derived from an EMBL/GenBank/DDBJ whole genome shotgun (WGS) entry which is preliminary data.</text>
</comment>
<reference evidence="1 2" key="1">
    <citation type="journal article" date="2022" name="New Phytol.">
        <title>Ecological generalism drives hyperdiversity of secondary metabolite gene clusters in xylarialean endophytes.</title>
        <authorList>
            <person name="Franco M.E.E."/>
            <person name="Wisecaver J.H."/>
            <person name="Arnold A.E."/>
            <person name="Ju Y.M."/>
            <person name="Slot J.C."/>
            <person name="Ahrendt S."/>
            <person name="Moore L.P."/>
            <person name="Eastman K.E."/>
            <person name="Scott K."/>
            <person name="Konkel Z."/>
            <person name="Mondo S.J."/>
            <person name="Kuo A."/>
            <person name="Hayes R.D."/>
            <person name="Haridas S."/>
            <person name="Andreopoulos B."/>
            <person name="Riley R."/>
            <person name="LaButti K."/>
            <person name="Pangilinan J."/>
            <person name="Lipzen A."/>
            <person name="Amirebrahimi M."/>
            <person name="Yan J."/>
            <person name="Adam C."/>
            <person name="Keymanesh K."/>
            <person name="Ng V."/>
            <person name="Louie K."/>
            <person name="Northen T."/>
            <person name="Drula E."/>
            <person name="Henrissat B."/>
            <person name="Hsieh H.M."/>
            <person name="Youens-Clark K."/>
            <person name="Lutzoni F."/>
            <person name="Miadlikowska J."/>
            <person name="Eastwood D.C."/>
            <person name="Hamelin R.C."/>
            <person name="Grigoriev I.V."/>
            <person name="U'Ren J.M."/>
        </authorList>
    </citation>
    <scope>NUCLEOTIDE SEQUENCE [LARGE SCALE GENOMIC DNA]</scope>
    <source>
        <strain evidence="1 2">CBS 119005</strain>
    </source>
</reference>
<proteinExistence type="predicted"/>
<gene>
    <name evidence="1" type="ORF">F4820DRAFT_442842</name>
</gene>
<protein>
    <submittedName>
        <fullName evidence="1">Lariat debranching enzyme, C-terminal domain-containing protein</fullName>
    </submittedName>
</protein>
<dbReference type="Proteomes" id="UP001497700">
    <property type="component" value="Unassembled WGS sequence"/>
</dbReference>
<name>A0ACB9ZG37_9PEZI</name>
<keyword evidence="2" id="KW-1185">Reference proteome</keyword>
<evidence type="ECO:0000313" key="1">
    <source>
        <dbReference type="EMBL" id="KAI4870556.1"/>
    </source>
</evidence>